<keyword evidence="3" id="KW-1185">Reference proteome</keyword>
<dbReference type="RefSeq" id="WP_034716105.1">
    <property type="nucleotide sequence ID" value="NZ_AWQS01000068.1"/>
</dbReference>
<protein>
    <submittedName>
        <fullName evidence="2">Epimerase</fullName>
    </submittedName>
</protein>
<dbReference type="InterPro" id="IPR001509">
    <property type="entry name" value="Epimerase_deHydtase"/>
</dbReference>
<accession>W9GML7</accession>
<dbReference type="Gene3D" id="3.40.50.720">
    <property type="entry name" value="NAD(P)-binding Rossmann-like Domain"/>
    <property type="match status" value="1"/>
</dbReference>
<dbReference type="InterPro" id="IPR036291">
    <property type="entry name" value="NAD(P)-bd_dom_sf"/>
</dbReference>
<dbReference type="InterPro" id="IPR050177">
    <property type="entry name" value="Lipid_A_modif_metabolic_enz"/>
</dbReference>
<proteinExistence type="predicted"/>
<evidence type="ECO:0000313" key="3">
    <source>
        <dbReference type="Proteomes" id="UP000019494"/>
    </source>
</evidence>
<dbReference type="OrthoDB" id="9795501at2"/>
<dbReference type="EMBL" id="AWQS01000068">
    <property type="protein sequence ID" value="EWT06053.1"/>
    <property type="molecule type" value="Genomic_DNA"/>
</dbReference>
<organism evidence="2 3">
    <name type="scientific">Intrasporangium chromatireducens Q5-1</name>
    <dbReference type="NCBI Taxonomy" id="584657"/>
    <lineage>
        <taxon>Bacteria</taxon>
        <taxon>Bacillati</taxon>
        <taxon>Actinomycetota</taxon>
        <taxon>Actinomycetes</taxon>
        <taxon>Micrococcales</taxon>
        <taxon>Intrasporangiaceae</taxon>
        <taxon>Intrasporangium</taxon>
    </lineage>
</organism>
<dbReference type="PANTHER" id="PTHR43245:SF52">
    <property type="entry name" value="NAD-DEPENDENT EPIMERASE_DEHYDRATASE"/>
    <property type="match status" value="1"/>
</dbReference>
<dbReference type="Pfam" id="PF01370">
    <property type="entry name" value="Epimerase"/>
    <property type="match status" value="1"/>
</dbReference>
<dbReference type="PANTHER" id="PTHR43245">
    <property type="entry name" value="BIFUNCTIONAL POLYMYXIN RESISTANCE PROTEIN ARNA"/>
    <property type="match status" value="1"/>
</dbReference>
<sequence length="348" mass="37208">MARVVLMTGVSRYLGGLYARRLSADPSIERILAVDVVPPPHPIGRAEFVRADIRNPMIGRIIAQAGVDTVVHMNVIATPKDTGGRATQKEINVIGTMQLLAACQKAESVQRLVVKSTAGIYGSSSRDPAVFTEDMSPKVMPRTGWGKDSVEVEGYVRGFSRRRPDVEISMLRFANVVGHGIHTALTDYFSLPVIPVPLGYDARFQLVHESDVTEAMVRATTGPSVGIVNVAGDGFVTLLQCAAILRRPIMPVPVQAAGAVGGLIRQTGMADFSADQIAFLAFGRGIDTTRMRTVLGLEPTHSTRAAFEDFASRLRRSVPGADEVGDAVTGAAAGTIAAISRVFERIQS</sequence>
<comment type="caution">
    <text evidence="2">The sequence shown here is derived from an EMBL/GenBank/DDBJ whole genome shotgun (WGS) entry which is preliminary data.</text>
</comment>
<dbReference type="SUPFAM" id="SSF51735">
    <property type="entry name" value="NAD(P)-binding Rossmann-fold domains"/>
    <property type="match status" value="1"/>
</dbReference>
<dbReference type="AlphaFoldDB" id="W9GML7"/>
<dbReference type="PATRIC" id="fig|584657.3.peg.2024"/>
<name>W9GML7_9MICO</name>
<gene>
    <name evidence="2" type="ORF">N864_00290</name>
</gene>
<evidence type="ECO:0000313" key="2">
    <source>
        <dbReference type="EMBL" id="EWT06053.1"/>
    </source>
</evidence>
<evidence type="ECO:0000259" key="1">
    <source>
        <dbReference type="Pfam" id="PF01370"/>
    </source>
</evidence>
<feature type="domain" description="NAD-dependent epimerase/dehydratase" evidence="1">
    <location>
        <begin position="5"/>
        <end position="230"/>
    </location>
</feature>
<reference evidence="3" key="1">
    <citation type="submission" date="2013-08" db="EMBL/GenBank/DDBJ databases">
        <title>Intrasporangium oryzae NRRL B-24470.</title>
        <authorList>
            <person name="Liu H."/>
            <person name="Wang G."/>
        </authorList>
    </citation>
    <scope>NUCLEOTIDE SEQUENCE [LARGE SCALE GENOMIC DNA]</scope>
    <source>
        <strain evidence="3">Q5-1</strain>
    </source>
</reference>
<dbReference type="Proteomes" id="UP000019494">
    <property type="component" value="Unassembled WGS sequence"/>
</dbReference>